<dbReference type="Gramene" id="AUR62017008-RA">
    <property type="protein sequence ID" value="AUR62017008-RA:cds"/>
    <property type="gene ID" value="AUR62017008"/>
</dbReference>
<dbReference type="OMA" id="CEHYSKK"/>
<accession>A0A803LPX9</accession>
<keyword evidence="3" id="KW-1185">Reference proteome</keyword>
<dbReference type="EnsemblPlants" id="AUR62017008-RA">
    <property type="protein sequence ID" value="AUR62017008-RA:cds"/>
    <property type="gene ID" value="AUR62017008"/>
</dbReference>
<reference evidence="2" key="1">
    <citation type="journal article" date="2017" name="Nature">
        <title>The genome of Chenopodium quinoa.</title>
        <authorList>
            <person name="Jarvis D.E."/>
            <person name="Ho Y.S."/>
            <person name="Lightfoot D.J."/>
            <person name="Schmoeckel S.M."/>
            <person name="Li B."/>
            <person name="Borm T.J.A."/>
            <person name="Ohyanagi H."/>
            <person name="Mineta K."/>
            <person name="Michell C.T."/>
            <person name="Saber N."/>
            <person name="Kharbatia N.M."/>
            <person name="Rupper R.R."/>
            <person name="Sharp A.R."/>
            <person name="Dally N."/>
            <person name="Boughton B.A."/>
            <person name="Woo Y.H."/>
            <person name="Gao G."/>
            <person name="Schijlen E.G.W.M."/>
            <person name="Guo X."/>
            <person name="Momin A.A."/>
            <person name="Negrao S."/>
            <person name="Al-Babili S."/>
            <person name="Gehring C."/>
            <person name="Roessner U."/>
            <person name="Jung C."/>
            <person name="Murphy K."/>
            <person name="Arold S.T."/>
            <person name="Gojobori T."/>
            <person name="van der Linden C.G."/>
            <person name="van Loo E.N."/>
            <person name="Jellen E.N."/>
            <person name="Maughan P.J."/>
            <person name="Tester M."/>
        </authorList>
    </citation>
    <scope>NUCLEOTIDE SEQUENCE [LARGE SCALE GENOMIC DNA]</scope>
    <source>
        <strain evidence="2">cv. PI 614886</strain>
    </source>
</reference>
<dbReference type="AlphaFoldDB" id="A0A803LPX9"/>
<evidence type="ECO:0000313" key="2">
    <source>
        <dbReference type="EnsemblPlants" id="AUR62017008-RA:cds"/>
    </source>
</evidence>
<feature type="region of interest" description="Disordered" evidence="1">
    <location>
        <begin position="25"/>
        <end position="46"/>
    </location>
</feature>
<sequence>MASPSSLPPHIAKDAFMLLEQFDEKRGQRPRARPQTRPQNHGYRPPKERVIDSAQAARLFGGVMISEHYVKKPSYGRAY</sequence>
<proteinExistence type="predicted"/>
<organism evidence="2 3">
    <name type="scientific">Chenopodium quinoa</name>
    <name type="common">Quinoa</name>
    <dbReference type="NCBI Taxonomy" id="63459"/>
    <lineage>
        <taxon>Eukaryota</taxon>
        <taxon>Viridiplantae</taxon>
        <taxon>Streptophyta</taxon>
        <taxon>Embryophyta</taxon>
        <taxon>Tracheophyta</taxon>
        <taxon>Spermatophyta</taxon>
        <taxon>Magnoliopsida</taxon>
        <taxon>eudicotyledons</taxon>
        <taxon>Gunneridae</taxon>
        <taxon>Pentapetalae</taxon>
        <taxon>Caryophyllales</taxon>
        <taxon>Chenopodiaceae</taxon>
        <taxon>Chenopodioideae</taxon>
        <taxon>Atripliceae</taxon>
        <taxon>Chenopodium</taxon>
    </lineage>
</organism>
<name>A0A803LPX9_CHEQI</name>
<dbReference type="Proteomes" id="UP000596660">
    <property type="component" value="Unplaced"/>
</dbReference>
<evidence type="ECO:0000256" key="1">
    <source>
        <dbReference type="SAM" id="MobiDB-lite"/>
    </source>
</evidence>
<reference evidence="2" key="2">
    <citation type="submission" date="2021-03" db="UniProtKB">
        <authorList>
            <consortium name="EnsemblPlants"/>
        </authorList>
    </citation>
    <scope>IDENTIFICATION</scope>
</reference>
<protein>
    <submittedName>
        <fullName evidence="2">Uncharacterized protein</fullName>
    </submittedName>
</protein>
<evidence type="ECO:0000313" key="3">
    <source>
        <dbReference type="Proteomes" id="UP000596660"/>
    </source>
</evidence>